<comment type="similarity">
    <text evidence="2">Belongs to the SusD family.</text>
</comment>
<dbReference type="GO" id="GO:0009279">
    <property type="term" value="C:cell outer membrane"/>
    <property type="evidence" value="ECO:0007669"/>
    <property type="project" value="UniProtKB-SubCell"/>
</dbReference>
<evidence type="ECO:0000259" key="7">
    <source>
        <dbReference type="Pfam" id="PF14322"/>
    </source>
</evidence>
<dbReference type="RefSeq" id="WP_111598368.1">
    <property type="nucleotide sequence ID" value="NZ_QLLL01000005.1"/>
</dbReference>
<dbReference type="OrthoDB" id="5694214at2"/>
<dbReference type="InterPro" id="IPR011990">
    <property type="entry name" value="TPR-like_helical_dom_sf"/>
</dbReference>
<keyword evidence="9" id="KW-1185">Reference proteome</keyword>
<evidence type="ECO:0000256" key="5">
    <source>
        <dbReference type="ARBA" id="ARBA00023237"/>
    </source>
</evidence>
<comment type="caution">
    <text evidence="8">The sequence shown here is derived from an EMBL/GenBank/DDBJ whole genome shotgun (WGS) entry which is preliminary data.</text>
</comment>
<dbReference type="AlphaFoldDB" id="A0A327QK40"/>
<comment type="subcellular location">
    <subcellularLocation>
        <location evidence="1">Cell outer membrane</location>
    </subcellularLocation>
</comment>
<evidence type="ECO:0000256" key="4">
    <source>
        <dbReference type="ARBA" id="ARBA00023136"/>
    </source>
</evidence>
<dbReference type="InterPro" id="IPR012944">
    <property type="entry name" value="SusD_RagB_dom"/>
</dbReference>
<dbReference type="InterPro" id="IPR033985">
    <property type="entry name" value="SusD-like_N"/>
</dbReference>
<dbReference type="Pfam" id="PF07980">
    <property type="entry name" value="SusD_RagB"/>
    <property type="match status" value="1"/>
</dbReference>
<dbReference type="Gene3D" id="1.25.40.390">
    <property type="match status" value="1"/>
</dbReference>
<name>A0A327QK40_9BACT</name>
<dbReference type="CDD" id="cd08977">
    <property type="entry name" value="SusD"/>
    <property type="match status" value="1"/>
</dbReference>
<feature type="domain" description="RagB/SusD" evidence="6">
    <location>
        <begin position="293"/>
        <end position="555"/>
    </location>
</feature>
<sequence>MKKNKLIISSIAAFTAVLTISCNKDFLNKPFQRQLEDATFWTNANDAYLALNACYNQIDGGEGMIYDDGKTDNAYAQYPWESNATEISLGDVTPATGVDWDFTAIRRVNNFLDKVEPIAMDENLKKRFKAEARFLRAYRYANMMNNFGDVPLITYLPDLTNWAVPRNKREDIFKFVVDELTAVAEDLPASYANGKYNERGRVTKGAAYALLARVNLYESKWQAAADAAQKVMGMGYDLFTVTTESEADKLDNYAKWVDFTNADEEKRFRLGLRSYEQLFWEQNENNVEVILDRQYIKEKDPKYLNTYLLSDDLGGWSSVTPTQELINDYMSFKTGEPITAITPAERAIRFAARKTNPAFYAEYKNRDPRFYASILFEGNPWNAIDDAYEFVWVIGGNNCSKTGFNFRKMVDPVAYRAHLDNYSNQILIRYAEVLLTYAEAKNEAGGATPDASVYDALDKIRVRAGMAKVDRTKINTKEKMQAFIRQERRIELALEGHRYMDIRRWKTAPTVMHTIQDLQNGLVQTRAWDNKLYLMPVPQSEIDINPKLKPNNPGYIE</sequence>
<protein>
    <submittedName>
        <fullName evidence="8">Putative outer membrane starch-binding protein</fullName>
    </submittedName>
</protein>
<reference evidence="8 9" key="1">
    <citation type="submission" date="2018-06" db="EMBL/GenBank/DDBJ databases">
        <title>Genomic Encyclopedia of Archaeal and Bacterial Type Strains, Phase II (KMG-II): from individual species to whole genera.</title>
        <authorList>
            <person name="Goeker M."/>
        </authorList>
    </citation>
    <scope>NUCLEOTIDE SEQUENCE [LARGE SCALE GENOMIC DNA]</scope>
    <source>
        <strain evidence="8 9">DSM 23857</strain>
    </source>
</reference>
<dbReference type="Proteomes" id="UP000249547">
    <property type="component" value="Unassembled WGS sequence"/>
</dbReference>
<keyword evidence="3" id="KW-0732">Signal</keyword>
<proteinExistence type="inferred from homology"/>
<evidence type="ECO:0000256" key="1">
    <source>
        <dbReference type="ARBA" id="ARBA00004442"/>
    </source>
</evidence>
<evidence type="ECO:0000313" key="8">
    <source>
        <dbReference type="EMBL" id="RAJ04052.1"/>
    </source>
</evidence>
<keyword evidence="4" id="KW-0472">Membrane</keyword>
<evidence type="ECO:0000313" key="9">
    <source>
        <dbReference type="Proteomes" id="UP000249547"/>
    </source>
</evidence>
<dbReference type="EMBL" id="QLLL01000005">
    <property type="protein sequence ID" value="RAJ04052.1"/>
    <property type="molecule type" value="Genomic_DNA"/>
</dbReference>
<keyword evidence="5" id="KW-0998">Cell outer membrane</keyword>
<feature type="domain" description="SusD-like N-terminal" evidence="7">
    <location>
        <begin position="57"/>
        <end position="216"/>
    </location>
</feature>
<evidence type="ECO:0000259" key="6">
    <source>
        <dbReference type="Pfam" id="PF07980"/>
    </source>
</evidence>
<dbReference type="SUPFAM" id="SSF48452">
    <property type="entry name" value="TPR-like"/>
    <property type="match status" value="1"/>
</dbReference>
<gene>
    <name evidence="8" type="ORF">LX64_02929</name>
</gene>
<evidence type="ECO:0000256" key="3">
    <source>
        <dbReference type="ARBA" id="ARBA00022729"/>
    </source>
</evidence>
<organism evidence="8 9">
    <name type="scientific">Chitinophaga skermanii</name>
    <dbReference type="NCBI Taxonomy" id="331697"/>
    <lineage>
        <taxon>Bacteria</taxon>
        <taxon>Pseudomonadati</taxon>
        <taxon>Bacteroidota</taxon>
        <taxon>Chitinophagia</taxon>
        <taxon>Chitinophagales</taxon>
        <taxon>Chitinophagaceae</taxon>
        <taxon>Chitinophaga</taxon>
    </lineage>
</organism>
<accession>A0A327QK40</accession>
<evidence type="ECO:0000256" key="2">
    <source>
        <dbReference type="ARBA" id="ARBA00006275"/>
    </source>
</evidence>
<dbReference type="Pfam" id="PF14322">
    <property type="entry name" value="SusD-like_3"/>
    <property type="match status" value="1"/>
</dbReference>
<dbReference type="PROSITE" id="PS51257">
    <property type="entry name" value="PROKAR_LIPOPROTEIN"/>
    <property type="match status" value="1"/>
</dbReference>